<comment type="similarity">
    <text evidence="1">Belongs to the four-carbon acid sugar kinase family.</text>
</comment>
<evidence type="ECO:0000256" key="6">
    <source>
        <dbReference type="ARBA" id="ARBA00023277"/>
    </source>
</evidence>
<keyword evidence="5" id="KW-0067">ATP-binding</keyword>
<dbReference type="Pfam" id="PF07005">
    <property type="entry name" value="SBD_N"/>
    <property type="match status" value="1"/>
</dbReference>
<dbReference type="InterPro" id="IPR042213">
    <property type="entry name" value="NBD_C_sf"/>
</dbReference>
<accession>A0A4P9C4K9</accession>
<evidence type="ECO:0000256" key="5">
    <source>
        <dbReference type="ARBA" id="ARBA00022840"/>
    </source>
</evidence>
<proteinExistence type="inferred from homology"/>
<name>A0A4P9C4K9_EUBML</name>
<dbReference type="InterPro" id="IPR010737">
    <property type="entry name" value="4-carb_acid_sugar_kinase_N"/>
</dbReference>
<sequence>MIRLVVLADDFTGALDTGIQFGKLGIRTVVTQQTNGRMAAGGDCEVLVINTESRHLTEKKAAQRLYEISGNVKKAGIPFLYKKIDSTLRGNIGAELYGCMKGMEAEQVMLVPAYPENKRYTRAGLQYIDKTPLSETTFAQDPFNPVISSRISEIVHSQCAVPVYEIPVTGLERLDPEAKGIYVFDAENQSEMKKIAGCLKAFRHLSIFSGCAGFASFLPSLLEMRTQAQKALKIERPLLLMCGSVCPVSTCQLKKARALGIPLFKLSDYLELSGNGSQGLNRLLKDMEGQAGHTMILASSDIESGSPFRPERSGERAHVADRLGYITKHVAEAFGYKDLAVFGGDTLLAVLNHLKLNDLRPVDEIEPGVVLSETGDYRVISKAGGLGREDVVERMLAHTGAVL</sequence>
<evidence type="ECO:0000259" key="7">
    <source>
        <dbReference type="Pfam" id="PF07005"/>
    </source>
</evidence>
<dbReference type="GO" id="GO:0016301">
    <property type="term" value="F:kinase activity"/>
    <property type="evidence" value="ECO:0007669"/>
    <property type="project" value="UniProtKB-KW"/>
</dbReference>
<dbReference type="AlphaFoldDB" id="A0A4P9C4K9"/>
<dbReference type="SUPFAM" id="SSF142764">
    <property type="entry name" value="YgbK-like"/>
    <property type="match status" value="1"/>
</dbReference>
<dbReference type="GO" id="GO:0005524">
    <property type="term" value="F:ATP binding"/>
    <property type="evidence" value="ECO:0007669"/>
    <property type="project" value="UniProtKB-KW"/>
</dbReference>
<keyword evidence="10" id="KW-1185">Reference proteome</keyword>
<dbReference type="InterPro" id="IPR031475">
    <property type="entry name" value="NBD_C"/>
</dbReference>
<evidence type="ECO:0000256" key="1">
    <source>
        <dbReference type="ARBA" id="ARBA00005715"/>
    </source>
</evidence>
<evidence type="ECO:0000256" key="3">
    <source>
        <dbReference type="ARBA" id="ARBA00022741"/>
    </source>
</evidence>
<evidence type="ECO:0000313" key="10">
    <source>
        <dbReference type="Proteomes" id="UP000218387"/>
    </source>
</evidence>
<organism evidence="9 10">
    <name type="scientific">Eubacterium maltosivorans</name>
    <dbReference type="NCBI Taxonomy" id="2041044"/>
    <lineage>
        <taxon>Bacteria</taxon>
        <taxon>Bacillati</taxon>
        <taxon>Bacillota</taxon>
        <taxon>Clostridia</taxon>
        <taxon>Eubacteriales</taxon>
        <taxon>Eubacteriaceae</taxon>
        <taxon>Eubacterium</taxon>
    </lineage>
</organism>
<evidence type="ECO:0000256" key="4">
    <source>
        <dbReference type="ARBA" id="ARBA00022777"/>
    </source>
</evidence>
<evidence type="ECO:0000313" key="9">
    <source>
        <dbReference type="EMBL" id="QCT70277.1"/>
    </source>
</evidence>
<dbReference type="Proteomes" id="UP000218387">
    <property type="component" value="Chromosome"/>
</dbReference>
<dbReference type="InterPro" id="IPR037051">
    <property type="entry name" value="4-carb_acid_sugar_kinase_N_sf"/>
</dbReference>
<evidence type="ECO:0000256" key="2">
    <source>
        <dbReference type="ARBA" id="ARBA00022679"/>
    </source>
</evidence>
<keyword evidence="6" id="KW-0119">Carbohydrate metabolism</keyword>
<protein>
    <submittedName>
        <fullName evidence="9">Four-carbon acid sugar kinase family protein</fullName>
    </submittedName>
</protein>
<dbReference type="Gene3D" id="3.40.980.20">
    <property type="entry name" value="Four-carbon acid sugar kinase, nucleotide binding domain"/>
    <property type="match status" value="1"/>
</dbReference>
<keyword evidence="2" id="KW-0808">Transferase</keyword>
<dbReference type="KEGG" id="emt:CPZ25_002745"/>
<keyword evidence="4 9" id="KW-0418">Kinase</keyword>
<reference evidence="9 10" key="1">
    <citation type="submission" date="2018-05" db="EMBL/GenBank/DDBJ databases">
        <title>Genome comparison of Eubacterium sp.</title>
        <authorList>
            <person name="Feng Y."/>
            <person name="Sanchez-Andrea I."/>
            <person name="Stams A.J.M."/>
            <person name="De Vos W.M."/>
        </authorList>
    </citation>
    <scope>NUCLEOTIDE SEQUENCE [LARGE SCALE GENOMIC DNA]</scope>
    <source>
        <strain evidence="9 10">YI</strain>
    </source>
</reference>
<feature type="domain" description="Four-carbon acid sugar kinase N-terminal" evidence="7">
    <location>
        <begin position="4"/>
        <end position="216"/>
    </location>
</feature>
<keyword evidence="3" id="KW-0547">Nucleotide-binding</keyword>
<dbReference type="Gene3D" id="3.40.50.10840">
    <property type="entry name" value="Putative sugar-binding, N-terminal domain"/>
    <property type="match status" value="1"/>
</dbReference>
<feature type="domain" description="Four-carbon acid sugar kinase nucleotide binding" evidence="8">
    <location>
        <begin position="239"/>
        <end position="391"/>
    </location>
</feature>
<dbReference type="RefSeq" id="WP_096919944.1">
    <property type="nucleotide sequence ID" value="NZ_CP029487.1"/>
</dbReference>
<dbReference type="Pfam" id="PF17042">
    <property type="entry name" value="NBD_C"/>
    <property type="match status" value="1"/>
</dbReference>
<evidence type="ECO:0000259" key="8">
    <source>
        <dbReference type="Pfam" id="PF17042"/>
    </source>
</evidence>
<dbReference type="EMBL" id="CP029487">
    <property type="protein sequence ID" value="QCT70277.1"/>
    <property type="molecule type" value="Genomic_DNA"/>
</dbReference>
<gene>
    <name evidence="9" type="ORF">CPZ25_002745</name>
</gene>